<evidence type="ECO:0000256" key="1">
    <source>
        <dbReference type="ARBA" id="ARBA00022723"/>
    </source>
</evidence>
<dbReference type="Proteomes" id="UP000184073">
    <property type="component" value="Unassembled WGS sequence"/>
</dbReference>
<dbReference type="RefSeq" id="XP_040662630.1">
    <property type="nucleotide sequence ID" value="XM_040808088.1"/>
</dbReference>
<evidence type="ECO:0000259" key="6">
    <source>
        <dbReference type="PROSITE" id="PS50048"/>
    </source>
</evidence>
<reference evidence="8" key="1">
    <citation type="journal article" date="2017" name="Genome Biol.">
        <title>Comparative genomics reveals high biological diversity and specific adaptations in the industrially and medically important fungal genus Aspergillus.</title>
        <authorList>
            <person name="de Vries R.P."/>
            <person name="Riley R."/>
            <person name="Wiebenga A."/>
            <person name="Aguilar-Osorio G."/>
            <person name="Amillis S."/>
            <person name="Uchima C.A."/>
            <person name="Anderluh G."/>
            <person name="Asadollahi M."/>
            <person name="Askin M."/>
            <person name="Barry K."/>
            <person name="Battaglia E."/>
            <person name="Bayram O."/>
            <person name="Benocci T."/>
            <person name="Braus-Stromeyer S.A."/>
            <person name="Caldana C."/>
            <person name="Canovas D."/>
            <person name="Cerqueira G.C."/>
            <person name="Chen F."/>
            <person name="Chen W."/>
            <person name="Choi C."/>
            <person name="Clum A."/>
            <person name="Dos Santos R.A."/>
            <person name="Damasio A.R."/>
            <person name="Diallinas G."/>
            <person name="Emri T."/>
            <person name="Fekete E."/>
            <person name="Flipphi M."/>
            <person name="Freyberg S."/>
            <person name="Gallo A."/>
            <person name="Gournas C."/>
            <person name="Habgood R."/>
            <person name="Hainaut M."/>
            <person name="Harispe M.L."/>
            <person name="Henrissat B."/>
            <person name="Hilden K.S."/>
            <person name="Hope R."/>
            <person name="Hossain A."/>
            <person name="Karabika E."/>
            <person name="Karaffa L."/>
            <person name="Karanyi Z."/>
            <person name="Krasevec N."/>
            <person name="Kuo A."/>
            <person name="Kusch H."/>
            <person name="LaButti K."/>
            <person name="Lagendijk E.L."/>
            <person name="Lapidus A."/>
            <person name="Levasseur A."/>
            <person name="Lindquist E."/>
            <person name="Lipzen A."/>
            <person name="Logrieco A.F."/>
            <person name="MacCabe A."/>
            <person name="Maekelae M.R."/>
            <person name="Malavazi I."/>
            <person name="Melin P."/>
            <person name="Meyer V."/>
            <person name="Mielnichuk N."/>
            <person name="Miskei M."/>
            <person name="Molnar A.P."/>
            <person name="Mule G."/>
            <person name="Ngan C.Y."/>
            <person name="Orejas M."/>
            <person name="Orosz E."/>
            <person name="Ouedraogo J.P."/>
            <person name="Overkamp K.M."/>
            <person name="Park H.-S."/>
            <person name="Perrone G."/>
            <person name="Piumi F."/>
            <person name="Punt P.J."/>
            <person name="Ram A.F."/>
            <person name="Ramon A."/>
            <person name="Rauscher S."/>
            <person name="Record E."/>
            <person name="Riano-Pachon D.M."/>
            <person name="Robert V."/>
            <person name="Roehrig J."/>
            <person name="Ruller R."/>
            <person name="Salamov A."/>
            <person name="Salih N.S."/>
            <person name="Samson R.A."/>
            <person name="Sandor E."/>
            <person name="Sanguinetti M."/>
            <person name="Schuetze T."/>
            <person name="Sepcic K."/>
            <person name="Shelest E."/>
            <person name="Sherlock G."/>
            <person name="Sophianopoulou V."/>
            <person name="Squina F.M."/>
            <person name="Sun H."/>
            <person name="Susca A."/>
            <person name="Todd R.B."/>
            <person name="Tsang A."/>
            <person name="Unkles S.E."/>
            <person name="van de Wiele N."/>
            <person name="van Rossen-Uffink D."/>
            <person name="Oliveira J.V."/>
            <person name="Vesth T.C."/>
            <person name="Visser J."/>
            <person name="Yu J.-H."/>
            <person name="Zhou M."/>
            <person name="Andersen M.R."/>
            <person name="Archer D.B."/>
            <person name="Baker S.E."/>
            <person name="Benoit I."/>
            <person name="Brakhage A.A."/>
            <person name="Braus G.H."/>
            <person name="Fischer R."/>
            <person name="Frisvad J.C."/>
            <person name="Goldman G.H."/>
            <person name="Houbraken J."/>
            <person name="Oakley B."/>
            <person name="Pocsi I."/>
            <person name="Scazzocchio C."/>
            <person name="Seiboth B."/>
            <person name="vanKuyk P.A."/>
            <person name="Wortman J."/>
            <person name="Dyer P.S."/>
            <person name="Grigoriev I.V."/>
        </authorList>
    </citation>
    <scope>NUCLEOTIDE SEQUENCE [LARGE SCALE GENOMIC DNA]</scope>
    <source>
        <strain evidence="8">CBS 583.65</strain>
    </source>
</reference>
<dbReference type="AlphaFoldDB" id="A0A1L9P5R4"/>
<evidence type="ECO:0000313" key="8">
    <source>
        <dbReference type="Proteomes" id="UP000184073"/>
    </source>
</evidence>
<proteinExistence type="predicted"/>
<dbReference type="EMBL" id="KV878125">
    <property type="protein sequence ID" value="OJI96867.1"/>
    <property type="molecule type" value="Genomic_DNA"/>
</dbReference>
<dbReference type="GO" id="GO:0000981">
    <property type="term" value="F:DNA-binding transcription factor activity, RNA polymerase II-specific"/>
    <property type="evidence" value="ECO:0007669"/>
    <property type="project" value="InterPro"/>
</dbReference>
<keyword evidence="8" id="KW-1185">Reference proteome</keyword>
<evidence type="ECO:0000256" key="5">
    <source>
        <dbReference type="ARBA" id="ARBA00023242"/>
    </source>
</evidence>
<dbReference type="CDD" id="cd12148">
    <property type="entry name" value="fungal_TF_MHR"/>
    <property type="match status" value="1"/>
</dbReference>
<sequence>MSNIRRMRRTEVACTECRRRKLKCEGSRPNCSRCQDLHLDCSYIPSPGGSRVTKTARAGNRGDLLKRIETLEGKLQAVTDPQLPLTDDTPGCSQRDQEPCDQETAVDEGVPVDVLSTNALTETSDSEVGFFGPSSNYAMFRLVSRIFAQTTMMYLPSNEVAQNLDSCYHCVQHHSDISTMAACSSGARATPAPNELYTLPPKEEATLLLDRFFCTINMVLPYISKSDLLEEYHKATEQRPPKFRRVLLALLNIVWAHASASLGNPRQEDFYRRSVALLDSRTIERPSYELVQALLLVVEYKQNHQRSISSYTTHALCVKAAFHVGLHSKIPTASCRPGESNLRLRLWDGVVMNDREVLSSCGAIQQANNGCRVMGLTQGRPFMIPQSISAVNNEVAPKANPTTSDLYIIHLASSHSVIEQAIESLYGGNLELMEPPKIQTLISPWMDLSWRIEEWSDNLTSVGGLISGSELPTCPGTTDGRIAARVLLTIQYYRMRMLANFPLISQFLLSTRESTNEPRALDRLRQRLPFVVQDDWHAVRELRRVISVLSNTRATFTSTFAAWYTCNYSMLTIALHYFVILLVTKHEPGVLDVSSAIAVRQEIDETLNVMETLGRSSLITQKAGCCIKRLLAIFDTLGDELRIVPSVSLDFWDSDYILQNIGRPSSDFLTTFSRDEFDQQDPSFLELYSSIPLCE</sequence>
<accession>A0A1L9P5R4</accession>
<dbReference type="GO" id="GO:0008270">
    <property type="term" value="F:zinc ion binding"/>
    <property type="evidence" value="ECO:0007669"/>
    <property type="project" value="InterPro"/>
</dbReference>
<dbReference type="OrthoDB" id="3364175at2759"/>
<keyword evidence="3" id="KW-0238">DNA-binding</keyword>
<dbReference type="PROSITE" id="PS50048">
    <property type="entry name" value="ZN2_CY6_FUNGAL_2"/>
    <property type="match status" value="1"/>
</dbReference>
<dbReference type="GO" id="GO:0000978">
    <property type="term" value="F:RNA polymerase II cis-regulatory region sequence-specific DNA binding"/>
    <property type="evidence" value="ECO:0007669"/>
    <property type="project" value="TreeGrafter"/>
</dbReference>
<feature type="domain" description="Zn(2)-C6 fungal-type" evidence="6">
    <location>
        <begin position="13"/>
        <end position="43"/>
    </location>
</feature>
<dbReference type="GO" id="GO:0006351">
    <property type="term" value="P:DNA-templated transcription"/>
    <property type="evidence" value="ECO:0007669"/>
    <property type="project" value="InterPro"/>
</dbReference>
<dbReference type="InterPro" id="IPR001138">
    <property type="entry name" value="Zn2Cys6_DnaBD"/>
</dbReference>
<dbReference type="PANTHER" id="PTHR47424:SF3">
    <property type="entry name" value="REGULATORY PROTEIN GAL4"/>
    <property type="match status" value="1"/>
</dbReference>
<evidence type="ECO:0000256" key="3">
    <source>
        <dbReference type="ARBA" id="ARBA00023125"/>
    </source>
</evidence>
<dbReference type="InterPro" id="IPR036864">
    <property type="entry name" value="Zn2-C6_fun-type_DNA-bd_sf"/>
</dbReference>
<dbReference type="CDD" id="cd00067">
    <property type="entry name" value="GAL4"/>
    <property type="match status" value="1"/>
</dbReference>
<gene>
    <name evidence="7" type="ORF">ASPVEDRAFT_146290</name>
</gene>
<dbReference type="SUPFAM" id="SSF57701">
    <property type="entry name" value="Zn2/Cys6 DNA-binding domain"/>
    <property type="match status" value="1"/>
</dbReference>
<organism evidence="7 8">
    <name type="scientific">Aspergillus versicolor CBS 583.65</name>
    <dbReference type="NCBI Taxonomy" id="1036611"/>
    <lineage>
        <taxon>Eukaryota</taxon>
        <taxon>Fungi</taxon>
        <taxon>Dikarya</taxon>
        <taxon>Ascomycota</taxon>
        <taxon>Pezizomycotina</taxon>
        <taxon>Eurotiomycetes</taxon>
        <taxon>Eurotiomycetidae</taxon>
        <taxon>Eurotiales</taxon>
        <taxon>Aspergillaceae</taxon>
        <taxon>Aspergillus</taxon>
        <taxon>Aspergillus subgen. Nidulantes</taxon>
    </lineage>
</organism>
<keyword evidence="4" id="KW-0804">Transcription</keyword>
<evidence type="ECO:0000256" key="2">
    <source>
        <dbReference type="ARBA" id="ARBA00023015"/>
    </source>
</evidence>
<dbReference type="InterPro" id="IPR051127">
    <property type="entry name" value="Fungal_SecMet_Regulators"/>
</dbReference>
<dbReference type="GO" id="GO:0000435">
    <property type="term" value="P:positive regulation of transcription from RNA polymerase II promoter by galactose"/>
    <property type="evidence" value="ECO:0007669"/>
    <property type="project" value="TreeGrafter"/>
</dbReference>
<keyword evidence="1" id="KW-0479">Metal-binding</keyword>
<dbReference type="GO" id="GO:0005634">
    <property type="term" value="C:nucleus"/>
    <property type="evidence" value="ECO:0007669"/>
    <property type="project" value="TreeGrafter"/>
</dbReference>
<name>A0A1L9P5R4_ASPVE</name>
<dbReference type="Pfam" id="PF00172">
    <property type="entry name" value="Zn_clus"/>
    <property type="match status" value="1"/>
</dbReference>
<dbReference type="PROSITE" id="PS00463">
    <property type="entry name" value="ZN2_CY6_FUNGAL_1"/>
    <property type="match status" value="1"/>
</dbReference>
<evidence type="ECO:0000256" key="4">
    <source>
        <dbReference type="ARBA" id="ARBA00023163"/>
    </source>
</evidence>
<protein>
    <recommendedName>
        <fullName evidence="6">Zn(2)-C6 fungal-type domain-containing protein</fullName>
    </recommendedName>
</protein>
<dbReference type="PANTHER" id="PTHR47424">
    <property type="entry name" value="REGULATORY PROTEIN GAL4"/>
    <property type="match status" value="1"/>
</dbReference>
<dbReference type="SMART" id="SM00066">
    <property type="entry name" value="GAL4"/>
    <property type="match status" value="1"/>
</dbReference>
<dbReference type="VEuPathDB" id="FungiDB:ASPVEDRAFT_146290"/>
<dbReference type="InterPro" id="IPR007219">
    <property type="entry name" value="XnlR_reg_dom"/>
</dbReference>
<keyword evidence="2" id="KW-0805">Transcription regulation</keyword>
<dbReference type="GeneID" id="63723599"/>
<evidence type="ECO:0000313" key="7">
    <source>
        <dbReference type="EMBL" id="OJI96867.1"/>
    </source>
</evidence>
<keyword evidence="5" id="KW-0539">Nucleus</keyword>
<dbReference type="Pfam" id="PF04082">
    <property type="entry name" value="Fungal_trans"/>
    <property type="match status" value="1"/>
</dbReference>
<dbReference type="Gene3D" id="4.10.240.10">
    <property type="entry name" value="Zn(2)-C6 fungal-type DNA-binding domain"/>
    <property type="match status" value="1"/>
</dbReference>